<reference evidence="3 4" key="1">
    <citation type="journal article" date="2010" name="Stand. Genomic Sci.">
        <title>Non-contiguous finished genome sequence of Aminomonas paucivorans type strain (GLU-3).</title>
        <authorList>
            <person name="Pitluck S."/>
            <person name="Yasawong M."/>
            <person name="Held B."/>
            <person name="Lapidus A."/>
            <person name="Nolan M."/>
            <person name="Copeland A."/>
            <person name="Lucas S."/>
            <person name="Del Rio T.G."/>
            <person name="Tice H."/>
            <person name="Cheng J.F."/>
            <person name="Chertkov O."/>
            <person name="Goodwin L."/>
            <person name="Tapia R."/>
            <person name="Han C."/>
            <person name="Liolios K."/>
            <person name="Ivanova N."/>
            <person name="Mavromatis K."/>
            <person name="Ovchinnikova G."/>
            <person name="Pati A."/>
            <person name="Chen A."/>
            <person name="Palaniappan K."/>
            <person name="Land M."/>
            <person name="Hauser L."/>
            <person name="Chang Y.J."/>
            <person name="Jeffries C.D."/>
            <person name="Pukall R."/>
            <person name="Spring S."/>
            <person name="Rohde M."/>
            <person name="Sikorski J."/>
            <person name="Goker M."/>
            <person name="Woyke T."/>
            <person name="Bristow J."/>
            <person name="Eisen J.A."/>
            <person name="Markowitz V."/>
            <person name="Hugenholtz P."/>
            <person name="Kyrpides N.C."/>
            <person name="Klenk H.P."/>
        </authorList>
    </citation>
    <scope>NUCLEOTIDE SEQUENCE [LARGE SCALE GENOMIC DNA]</scope>
    <source>
        <strain evidence="3 4">DSM 12260</strain>
    </source>
</reference>
<dbReference type="InterPro" id="IPR052738">
    <property type="entry name" value="ABC-Tungstate_binding"/>
</dbReference>
<dbReference type="PaxDb" id="584708-Apau_0655"/>
<dbReference type="AlphaFoldDB" id="E3CUC5"/>
<evidence type="ECO:0000259" key="2">
    <source>
        <dbReference type="Pfam" id="PF12849"/>
    </source>
</evidence>
<dbReference type="PANTHER" id="PTHR37945:SF1">
    <property type="entry name" value="EXTRACELLULAR TUNGSTATE BINDING PROTEIN"/>
    <property type="match status" value="1"/>
</dbReference>
<dbReference type="RefSeq" id="WP_006300243.1">
    <property type="nucleotide sequence ID" value="NZ_CM001022.1"/>
</dbReference>
<dbReference type="Proteomes" id="UP000005096">
    <property type="component" value="Chromosome"/>
</dbReference>
<dbReference type="InterPro" id="IPR024370">
    <property type="entry name" value="PBP_domain"/>
</dbReference>
<feature type="domain" description="PBP" evidence="2">
    <location>
        <begin position="25"/>
        <end position="256"/>
    </location>
</feature>
<dbReference type="Pfam" id="PF12849">
    <property type="entry name" value="PBP_like_2"/>
    <property type="match status" value="1"/>
</dbReference>
<dbReference type="PANTHER" id="PTHR37945">
    <property type="entry name" value="EXTRACELLULAR TUNGSTATE BINDING PROTEIN"/>
    <property type="match status" value="1"/>
</dbReference>
<sequence length="279" mass="30543">MRKHKRLTFVLALAALLAVTAGAAVAAKAPVLRMATTTSTDNTGLLDYLAPLFQKDTGIEIQWVSVGTGKALEYGRNGDVDVVLVHDPDAEKKFVADGAGVNRRQVMYNDFVILGPKSDPAGIKGMKVEDAMKKIGEKQAPFASRADKSGTHMAELKLWKAAGMGVPDKQNWYIQTGQGMLETINVAGERKGYVLADRGTFIKYEANFKGNPPLVIQVEGDPNLRNQYSVIAVNPSKWPGVKYDLALKYINWLGSPKTQKAIGDYKLMNKQLFFPNAKQ</sequence>
<accession>E3CUC5</accession>
<evidence type="ECO:0000313" key="4">
    <source>
        <dbReference type="Proteomes" id="UP000005096"/>
    </source>
</evidence>
<dbReference type="STRING" id="584708.Apau_0655"/>
<dbReference type="OrthoDB" id="186379at2"/>
<dbReference type="SUPFAM" id="SSF53850">
    <property type="entry name" value="Periplasmic binding protein-like II"/>
    <property type="match status" value="1"/>
</dbReference>
<dbReference type="EMBL" id="CM001022">
    <property type="protein sequence ID" value="EFQ23084.1"/>
    <property type="molecule type" value="Genomic_DNA"/>
</dbReference>
<evidence type="ECO:0000313" key="3">
    <source>
        <dbReference type="EMBL" id="EFQ23084.1"/>
    </source>
</evidence>
<keyword evidence="1" id="KW-0732">Signal</keyword>
<feature type="signal peptide" evidence="1">
    <location>
        <begin position="1"/>
        <end position="23"/>
    </location>
</feature>
<dbReference type="eggNOG" id="COG2998">
    <property type="taxonomic scope" value="Bacteria"/>
</dbReference>
<dbReference type="Gene3D" id="3.40.190.10">
    <property type="entry name" value="Periplasmic binding protein-like II"/>
    <property type="match status" value="2"/>
</dbReference>
<organism evidence="3 4">
    <name type="scientific">Aminomonas paucivorans DSM 12260</name>
    <dbReference type="NCBI Taxonomy" id="584708"/>
    <lineage>
        <taxon>Bacteria</taxon>
        <taxon>Thermotogati</taxon>
        <taxon>Synergistota</taxon>
        <taxon>Synergistia</taxon>
        <taxon>Synergistales</taxon>
        <taxon>Synergistaceae</taxon>
        <taxon>Aminomonas</taxon>
    </lineage>
</organism>
<gene>
    <name evidence="3" type="ORF">Apau_0655</name>
</gene>
<evidence type="ECO:0000256" key="1">
    <source>
        <dbReference type="SAM" id="SignalP"/>
    </source>
</evidence>
<keyword evidence="4" id="KW-1185">Reference proteome</keyword>
<dbReference type="HOGENOM" id="CLU_061511_0_0_0"/>
<feature type="chain" id="PRO_5003167782" evidence="1">
    <location>
        <begin position="24"/>
        <end position="279"/>
    </location>
</feature>
<name>E3CUC5_9BACT</name>
<protein>
    <submittedName>
        <fullName evidence="3">ABC transporter, periplasmic substrate-binding protein</fullName>
    </submittedName>
</protein>
<proteinExistence type="predicted"/>